<dbReference type="InterPro" id="IPR010611">
    <property type="entry name" value="3D_dom"/>
</dbReference>
<dbReference type="CDD" id="cd14668">
    <property type="entry name" value="mlta_B"/>
    <property type="match status" value="1"/>
</dbReference>
<protein>
    <recommendedName>
        <fullName evidence="2">peptidoglycan lytic exotransglycosylase</fullName>
        <ecNumber evidence="2">4.2.2.n1</ecNumber>
    </recommendedName>
    <alternativeName>
        <fullName evidence="5">Murein hydrolase A</fullName>
    </alternativeName>
</protein>
<dbReference type="CDD" id="cd14485">
    <property type="entry name" value="mltA_like_LT_A"/>
    <property type="match status" value="1"/>
</dbReference>
<dbReference type="InterPro" id="IPR005300">
    <property type="entry name" value="MltA_B"/>
</dbReference>
<dbReference type="InterPro" id="IPR026044">
    <property type="entry name" value="MltA"/>
</dbReference>
<dbReference type="SMART" id="SM00925">
    <property type="entry name" value="MltA"/>
    <property type="match status" value="1"/>
</dbReference>
<dbReference type="Gene3D" id="2.40.240.50">
    <property type="entry name" value="Barwin-like endoglucanases"/>
    <property type="match status" value="1"/>
</dbReference>
<reference evidence="7 8" key="1">
    <citation type="submission" date="2020-08" db="EMBL/GenBank/DDBJ databases">
        <title>Genomic Encyclopedia of Type Strains, Phase IV (KMG-IV): sequencing the most valuable type-strain genomes for metagenomic binning, comparative biology and taxonomic classification.</title>
        <authorList>
            <person name="Goeker M."/>
        </authorList>
    </citation>
    <scope>NUCLEOTIDE SEQUENCE [LARGE SCALE GENOMIC DNA]</scope>
    <source>
        <strain evidence="7 8">DSM 16268</strain>
    </source>
</reference>
<evidence type="ECO:0000256" key="1">
    <source>
        <dbReference type="ARBA" id="ARBA00001420"/>
    </source>
</evidence>
<dbReference type="Gene3D" id="2.40.40.10">
    <property type="entry name" value="RlpA-like domain"/>
    <property type="match status" value="1"/>
</dbReference>
<keyword evidence="4" id="KW-0961">Cell wall biogenesis/degradation</keyword>
<feature type="domain" description="Lytic transglycosylase MltA" evidence="6">
    <location>
        <begin position="102"/>
        <end position="259"/>
    </location>
</feature>
<dbReference type="GO" id="GO:0008933">
    <property type="term" value="F:peptidoglycan lytic transglycosylase activity"/>
    <property type="evidence" value="ECO:0007669"/>
    <property type="project" value="TreeGrafter"/>
</dbReference>
<dbReference type="PANTHER" id="PTHR30124">
    <property type="entry name" value="MEMBRANE-BOUND LYTIC MUREIN TRANSGLYCOSYLASE A"/>
    <property type="match status" value="1"/>
</dbReference>
<keyword evidence="3" id="KW-0456">Lyase</keyword>
<organism evidence="7 8">
    <name type="scientific">Prosthecomicrobium pneumaticum</name>
    <dbReference type="NCBI Taxonomy" id="81895"/>
    <lineage>
        <taxon>Bacteria</taxon>
        <taxon>Pseudomonadati</taxon>
        <taxon>Pseudomonadota</taxon>
        <taxon>Alphaproteobacteria</taxon>
        <taxon>Hyphomicrobiales</taxon>
        <taxon>Kaistiaceae</taxon>
        <taxon>Prosthecomicrobium</taxon>
    </lineage>
</organism>
<dbReference type="EC" id="4.2.2.n1" evidence="2"/>
<accession>A0A7W9L317</accession>
<proteinExistence type="predicted"/>
<dbReference type="Pfam" id="PF03562">
    <property type="entry name" value="MltA"/>
    <property type="match status" value="1"/>
</dbReference>
<evidence type="ECO:0000256" key="4">
    <source>
        <dbReference type="ARBA" id="ARBA00023316"/>
    </source>
</evidence>
<evidence type="ECO:0000256" key="3">
    <source>
        <dbReference type="ARBA" id="ARBA00023239"/>
    </source>
</evidence>
<evidence type="ECO:0000256" key="2">
    <source>
        <dbReference type="ARBA" id="ARBA00012587"/>
    </source>
</evidence>
<dbReference type="Proteomes" id="UP000523821">
    <property type="component" value="Unassembled WGS sequence"/>
</dbReference>
<dbReference type="GO" id="GO:0071555">
    <property type="term" value="P:cell wall organization"/>
    <property type="evidence" value="ECO:0007669"/>
    <property type="project" value="UniProtKB-KW"/>
</dbReference>
<name>A0A7W9L317_9HYPH</name>
<dbReference type="GO" id="GO:0009254">
    <property type="term" value="P:peptidoglycan turnover"/>
    <property type="evidence" value="ECO:0007669"/>
    <property type="project" value="InterPro"/>
</dbReference>
<keyword evidence="8" id="KW-1185">Reference proteome</keyword>
<dbReference type="EMBL" id="JACHOO010000006">
    <property type="protein sequence ID" value="MBB5754100.1"/>
    <property type="molecule type" value="Genomic_DNA"/>
</dbReference>
<evidence type="ECO:0000259" key="6">
    <source>
        <dbReference type="SMART" id="SM00925"/>
    </source>
</evidence>
<comment type="caution">
    <text evidence="7">The sequence shown here is derived from an EMBL/GenBank/DDBJ whole genome shotgun (WGS) entry which is preliminary data.</text>
</comment>
<dbReference type="PANTHER" id="PTHR30124:SF0">
    <property type="entry name" value="MEMBRANE-BOUND LYTIC MUREIN TRANSGLYCOSYLASE A"/>
    <property type="match status" value="1"/>
</dbReference>
<comment type="catalytic activity">
    <reaction evidence="1">
        <text>Exolytic cleavage of the (1-&gt;4)-beta-glycosidic linkage between N-acetylmuramic acid (MurNAc) and N-acetylglucosamine (GlcNAc) residues in peptidoglycan, from either the reducing or the non-reducing ends of the peptidoglycan chains, with concomitant formation of a 1,6-anhydrobond in the MurNAc residue.</text>
        <dbReference type="EC" id="4.2.2.n1"/>
    </reaction>
</comment>
<dbReference type="GO" id="GO:0004553">
    <property type="term" value="F:hydrolase activity, hydrolyzing O-glycosyl compounds"/>
    <property type="evidence" value="ECO:0007669"/>
    <property type="project" value="InterPro"/>
</dbReference>
<dbReference type="RefSeq" id="WP_343061171.1">
    <property type="nucleotide sequence ID" value="NZ_JACHOO010000006.1"/>
</dbReference>
<dbReference type="SUPFAM" id="SSF50685">
    <property type="entry name" value="Barwin-like endoglucanases"/>
    <property type="match status" value="1"/>
</dbReference>
<sequence>MPPSPFRLTPLTFTDLDGWAADDHAAAFCAFRLSAATIADAPPKTRALGVDGAALSVVARDALALPDQSAVAARGFFEAHFAPVLVEPETGRGFFTGYYEPEVDGARAASPRFSVPLHAPPADLVEIDEENPPPGVPAGYRFARRTESGYAPYPDRAAIMAGALDGAALELVHLADPVDAFFIHIQGAARVRLAEGGVMRVTYAAKSGHPYTPIGRVLVDRGALPRGGVTMEAIRAWLADRPDEAPSVLAANRSYIFFREAPVDDPALGPVAAAKVPLSPGRSLAVDRTLHTFHMPVWVETILPGGAPLRRLLVAQDTGSAILGPARGDVFFGSGDAAGAIAGAMQAAGRFVALVPRGALP</sequence>
<dbReference type="InterPro" id="IPR036908">
    <property type="entry name" value="RlpA-like_sf"/>
</dbReference>
<evidence type="ECO:0000256" key="5">
    <source>
        <dbReference type="ARBA" id="ARBA00030918"/>
    </source>
</evidence>
<dbReference type="GO" id="GO:0019867">
    <property type="term" value="C:outer membrane"/>
    <property type="evidence" value="ECO:0007669"/>
    <property type="project" value="InterPro"/>
</dbReference>
<dbReference type="AlphaFoldDB" id="A0A7W9L317"/>
<dbReference type="Pfam" id="PF06725">
    <property type="entry name" value="3D"/>
    <property type="match status" value="1"/>
</dbReference>
<gene>
    <name evidence="7" type="ORF">GGQ63_003175</name>
</gene>
<dbReference type="GO" id="GO:0009253">
    <property type="term" value="P:peptidoglycan catabolic process"/>
    <property type="evidence" value="ECO:0007669"/>
    <property type="project" value="TreeGrafter"/>
</dbReference>
<evidence type="ECO:0000313" key="7">
    <source>
        <dbReference type="EMBL" id="MBB5754100.1"/>
    </source>
</evidence>
<dbReference type="PIRSF" id="PIRSF019422">
    <property type="entry name" value="MltA"/>
    <property type="match status" value="1"/>
</dbReference>
<evidence type="ECO:0000313" key="8">
    <source>
        <dbReference type="Proteomes" id="UP000523821"/>
    </source>
</evidence>